<comment type="caution">
    <text evidence="1">The sequence shown here is derived from an EMBL/GenBank/DDBJ whole genome shotgun (WGS) entry which is preliminary data.</text>
</comment>
<gene>
    <name evidence="1" type="ORF">SDC9_157248</name>
</gene>
<organism evidence="1">
    <name type="scientific">bioreactor metagenome</name>
    <dbReference type="NCBI Taxonomy" id="1076179"/>
    <lineage>
        <taxon>unclassified sequences</taxon>
        <taxon>metagenomes</taxon>
        <taxon>ecological metagenomes</taxon>
    </lineage>
</organism>
<proteinExistence type="predicted"/>
<accession>A0A645F6G4</accession>
<reference evidence="1" key="1">
    <citation type="submission" date="2019-08" db="EMBL/GenBank/DDBJ databases">
        <authorList>
            <person name="Kucharzyk K."/>
            <person name="Murdoch R.W."/>
            <person name="Higgins S."/>
            <person name="Loffler F."/>
        </authorList>
    </citation>
    <scope>NUCLEOTIDE SEQUENCE</scope>
</reference>
<name>A0A645F6G4_9ZZZZ</name>
<dbReference type="AlphaFoldDB" id="A0A645F6G4"/>
<sequence length="73" mass="8235">MASLVRVKITVYKRDKITVKKNNVASKEDIEFFILNFLHINLLGFLNISAKINASTKGKVNCRVLKNVINTSV</sequence>
<evidence type="ECO:0000313" key="1">
    <source>
        <dbReference type="EMBL" id="MPN09955.1"/>
    </source>
</evidence>
<protein>
    <submittedName>
        <fullName evidence="1">Uncharacterized protein</fullName>
    </submittedName>
</protein>
<dbReference type="EMBL" id="VSSQ01056094">
    <property type="protein sequence ID" value="MPN09955.1"/>
    <property type="molecule type" value="Genomic_DNA"/>
</dbReference>